<dbReference type="AlphaFoldDB" id="A0A165Q7D6"/>
<accession>A0A165Q7D6</accession>
<organism evidence="1 2">
    <name type="scientific">Neolentinus lepideus HHB14362 ss-1</name>
    <dbReference type="NCBI Taxonomy" id="1314782"/>
    <lineage>
        <taxon>Eukaryota</taxon>
        <taxon>Fungi</taxon>
        <taxon>Dikarya</taxon>
        <taxon>Basidiomycota</taxon>
        <taxon>Agaricomycotina</taxon>
        <taxon>Agaricomycetes</taxon>
        <taxon>Gloeophyllales</taxon>
        <taxon>Gloeophyllaceae</taxon>
        <taxon>Neolentinus</taxon>
    </lineage>
</organism>
<dbReference type="EMBL" id="KV425600">
    <property type="protein sequence ID" value="KZT22025.1"/>
    <property type="molecule type" value="Genomic_DNA"/>
</dbReference>
<proteinExistence type="predicted"/>
<keyword evidence="2" id="KW-1185">Reference proteome</keyword>
<name>A0A165Q7D6_9AGAM</name>
<reference evidence="1 2" key="1">
    <citation type="journal article" date="2016" name="Mol. Biol. Evol.">
        <title>Comparative Genomics of Early-Diverging Mushroom-Forming Fungi Provides Insights into the Origins of Lignocellulose Decay Capabilities.</title>
        <authorList>
            <person name="Nagy L.G."/>
            <person name="Riley R."/>
            <person name="Tritt A."/>
            <person name="Adam C."/>
            <person name="Daum C."/>
            <person name="Floudas D."/>
            <person name="Sun H."/>
            <person name="Yadav J.S."/>
            <person name="Pangilinan J."/>
            <person name="Larsson K.H."/>
            <person name="Matsuura K."/>
            <person name="Barry K."/>
            <person name="Labutti K."/>
            <person name="Kuo R."/>
            <person name="Ohm R.A."/>
            <person name="Bhattacharya S.S."/>
            <person name="Shirouzu T."/>
            <person name="Yoshinaga Y."/>
            <person name="Martin F.M."/>
            <person name="Grigoriev I.V."/>
            <person name="Hibbett D.S."/>
        </authorList>
    </citation>
    <scope>NUCLEOTIDE SEQUENCE [LARGE SCALE GENOMIC DNA]</scope>
    <source>
        <strain evidence="1 2">HHB14362 ss-1</strain>
    </source>
</reference>
<dbReference type="Proteomes" id="UP000076761">
    <property type="component" value="Unassembled WGS sequence"/>
</dbReference>
<sequence>MAHRVRPATNIIERASLLESDGLDEISLATATDSTLSTRFQLPSAVGKAVVSAFWSIGKFEWLAPSNGNQSPSAIVFKMSFVHEAQCINCLDNPIRTSAMQSRSRSFSDVIDGIFGNNHLFYCSECRADYLLALRKNTTEIRQACDKLVHLIRKGNEQHRIQVIDFVTALVSLHRDFAVLLRVLGMKIALEEVLVDCRRTPWKDPDDNFLLRPCLRALVTMEEAAILSGNWMQGYYTTFVASDIDVGMQRLNSMVNMFRCVKQLHLLREVKYCFL</sequence>
<dbReference type="InParanoid" id="A0A165Q7D6"/>
<gene>
    <name evidence="1" type="ORF">NEOLEDRAFT_709409</name>
</gene>
<evidence type="ECO:0000313" key="2">
    <source>
        <dbReference type="Proteomes" id="UP000076761"/>
    </source>
</evidence>
<protein>
    <submittedName>
        <fullName evidence="1">Uncharacterized protein</fullName>
    </submittedName>
</protein>
<evidence type="ECO:0000313" key="1">
    <source>
        <dbReference type="EMBL" id="KZT22025.1"/>
    </source>
</evidence>